<gene>
    <name evidence="7" type="ORF">S03H2_69374</name>
</gene>
<keyword evidence="2" id="KW-0547">Nucleotide-binding</keyword>
<sequence>AVLKIRHTIVGAIHNFFRGRGYYEFDAPIFQPSQSEGGATLFEVKYFDDIMYLSQTWQLYAEAGIFSLGKIYNMGPTFRAEKSKTSRHLAEFWMAEMEAAWMTLDDVIEVAKDEIRFIVQEVLKHNKKELEILKRDIKLLE</sequence>
<keyword evidence="1" id="KW-0436">Ligase</keyword>
<reference evidence="7" key="1">
    <citation type="journal article" date="2014" name="Front. Microbiol.">
        <title>High frequency of phylogenetically diverse reductive dehalogenase-homologous genes in deep subseafloor sedimentary metagenomes.</title>
        <authorList>
            <person name="Kawai M."/>
            <person name="Futagami T."/>
            <person name="Toyoda A."/>
            <person name="Takaki Y."/>
            <person name="Nishi S."/>
            <person name="Hori S."/>
            <person name="Arai W."/>
            <person name="Tsubouchi T."/>
            <person name="Morono Y."/>
            <person name="Uchiyama I."/>
            <person name="Ito T."/>
            <person name="Fujiyama A."/>
            <person name="Inagaki F."/>
            <person name="Takami H."/>
        </authorList>
    </citation>
    <scope>NUCLEOTIDE SEQUENCE</scope>
    <source>
        <strain evidence="7">Expedition CK06-06</strain>
    </source>
</reference>
<organism evidence="7">
    <name type="scientific">marine sediment metagenome</name>
    <dbReference type="NCBI Taxonomy" id="412755"/>
    <lineage>
        <taxon>unclassified sequences</taxon>
        <taxon>metagenomes</taxon>
        <taxon>ecological metagenomes</taxon>
    </lineage>
</organism>
<protein>
    <recommendedName>
        <fullName evidence="6">Aminoacyl-transfer RNA synthetases class-II family profile domain-containing protein</fullName>
    </recommendedName>
</protein>
<feature type="non-terminal residue" evidence="7">
    <location>
        <position position="1"/>
    </location>
</feature>
<comment type="caution">
    <text evidence="7">The sequence shown here is derived from an EMBL/GenBank/DDBJ whole genome shotgun (WGS) entry which is preliminary data.</text>
</comment>
<dbReference type="SUPFAM" id="SSF55681">
    <property type="entry name" value="Class II aaRS and biotin synthetases"/>
    <property type="match status" value="1"/>
</dbReference>
<evidence type="ECO:0000259" key="6">
    <source>
        <dbReference type="PROSITE" id="PS50862"/>
    </source>
</evidence>
<evidence type="ECO:0000256" key="2">
    <source>
        <dbReference type="ARBA" id="ARBA00022741"/>
    </source>
</evidence>
<dbReference type="PANTHER" id="PTHR22594:SF34">
    <property type="entry name" value="ASPARAGINE--TRNA LIGASE, MITOCHONDRIAL-RELATED"/>
    <property type="match status" value="1"/>
</dbReference>
<evidence type="ECO:0000256" key="5">
    <source>
        <dbReference type="ARBA" id="ARBA00023146"/>
    </source>
</evidence>
<dbReference type="GO" id="GO:0004816">
    <property type="term" value="F:asparagine-tRNA ligase activity"/>
    <property type="evidence" value="ECO:0007669"/>
    <property type="project" value="TreeGrafter"/>
</dbReference>
<evidence type="ECO:0000313" key="7">
    <source>
        <dbReference type="EMBL" id="GAH96916.1"/>
    </source>
</evidence>
<feature type="non-terminal residue" evidence="7">
    <location>
        <position position="141"/>
    </location>
</feature>
<dbReference type="InterPro" id="IPR045864">
    <property type="entry name" value="aa-tRNA-synth_II/BPL/LPL"/>
</dbReference>
<feature type="domain" description="Aminoacyl-transfer RNA synthetases class-II family profile" evidence="6">
    <location>
        <begin position="1"/>
        <end position="141"/>
    </location>
</feature>
<accession>X1JQ91</accession>
<keyword evidence="5" id="KW-0030">Aminoacyl-tRNA synthetase</keyword>
<dbReference type="GO" id="GO:0005524">
    <property type="term" value="F:ATP binding"/>
    <property type="evidence" value="ECO:0007669"/>
    <property type="project" value="UniProtKB-KW"/>
</dbReference>
<dbReference type="InterPro" id="IPR004364">
    <property type="entry name" value="Aa-tRNA-synt_II"/>
</dbReference>
<dbReference type="EMBL" id="BARU01045823">
    <property type="protein sequence ID" value="GAH96916.1"/>
    <property type="molecule type" value="Genomic_DNA"/>
</dbReference>
<dbReference type="InterPro" id="IPR006195">
    <property type="entry name" value="aa-tRNA-synth_II"/>
</dbReference>
<dbReference type="Gene3D" id="3.30.930.10">
    <property type="entry name" value="Bira Bifunctional Protein, Domain 2"/>
    <property type="match status" value="1"/>
</dbReference>
<proteinExistence type="predicted"/>
<dbReference type="PANTHER" id="PTHR22594">
    <property type="entry name" value="ASPARTYL/LYSYL-TRNA SYNTHETASE"/>
    <property type="match status" value="1"/>
</dbReference>
<name>X1JQ91_9ZZZZ</name>
<keyword evidence="3" id="KW-0067">ATP-binding</keyword>
<evidence type="ECO:0000256" key="3">
    <source>
        <dbReference type="ARBA" id="ARBA00022840"/>
    </source>
</evidence>
<dbReference type="Pfam" id="PF00152">
    <property type="entry name" value="tRNA-synt_2"/>
    <property type="match status" value="1"/>
</dbReference>
<dbReference type="GO" id="GO:0006421">
    <property type="term" value="P:asparaginyl-tRNA aminoacylation"/>
    <property type="evidence" value="ECO:0007669"/>
    <property type="project" value="TreeGrafter"/>
</dbReference>
<dbReference type="AlphaFoldDB" id="X1JQ91"/>
<dbReference type="PROSITE" id="PS50862">
    <property type="entry name" value="AA_TRNA_LIGASE_II"/>
    <property type="match status" value="1"/>
</dbReference>
<keyword evidence="4" id="KW-0648">Protein biosynthesis</keyword>
<evidence type="ECO:0000256" key="4">
    <source>
        <dbReference type="ARBA" id="ARBA00022917"/>
    </source>
</evidence>
<evidence type="ECO:0000256" key="1">
    <source>
        <dbReference type="ARBA" id="ARBA00022598"/>
    </source>
</evidence>